<comment type="caution">
    <text evidence="2">The sequence shown here is derived from an EMBL/GenBank/DDBJ whole genome shotgun (WGS) entry which is preliminary data.</text>
</comment>
<name>A0A9W7SUD1_9PEZI</name>
<reference evidence="2 3" key="2">
    <citation type="journal article" date="2021" name="Curr. Genet.">
        <title>Genetic response to nitrogen starvation in the aggressive Eucalyptus foliar pathogen Teratosphaeria destructans.</title>
        <authorList>
            <person name="Havenga M."/>
            <person name="Wingfield B.D."/>
            <person name="Wingfield M.J."/>
            <person name="Dreyer L.L."/>
            <person name="Roets F."/>
            <person name="Aylward J."/>
        </authorList>
    </citation>
    <scope>NUCLEOTIDE SEQUENCE [LARGE SCALE GENOMIC DNA]</scope>
    <source>
        <strain evidence="2">CMW44962</strain>
    </source>
</reference>
<gene>
    <name evidence="2" type="ORF">Tdes44962_MAKER02262</name>
</gene>
<dbReference type="Proteomes" id="UP001138500">
    <property type="component" value="Unassembled WGS sequence"/>
</dbReference>
<keyword evidence="3" id="KW-1185">Reference proteome</keyword>
<dbReference type="AlphaFoldDB" id="A0A9W7SUD1"/>
<accession>A0A9W7SUD1</accession>
<dbReference type="EMBL" id="RIBY02001334">
    <property type="protein sequence ID" value="KAH9829784.1"/>
    <property type="molecule type" value="Genomic_DNA"/>
</dbReference>
<protein>
    <submittedName>
        <fullName evidence="2">Uncharacterized protein</fullName>
    </submittedName>
</protein>
<organism evidence="2 3">
    <name type="scientific">Teratosphaeria destructans</name>
    <dbReference type="NCBI Taxonomy" id="418781"/>
    <lineage>
        <taxon>Eukaryota</taxon>
        <taxon>Fungi</taxon>
        <taxon>Dikarya</taxon>
        <taxon>Ascomycota</taxon>
        <taxon>Pezizomycotina</taxon>
        <taxon>Dothideomycetes</taxon>
        <taxon>Dothideomycetidae</taxon>
        <taxon>Mycosphaerellales</taxon>
        <taxon>Teratosphaeriaceae</taxon>
        <taxon>Teratosphaeria</taxon>
    </lineage>
</organism>
<feature type="region of interest" description="Disordered" evidence="1">
    <location>
        <begin position="17"/>
        <end position="62"/>
    </location>
</feature>
<evidence type="ECO:0000256" key="1">
    <source>
        <dbReference type="SAM" id="MobiDB-lite"/>
    </source>
</evidence>
<proteinExistence type="predicted"/>
<evidence type="ECO:0000313" key="3">
    <source>
        <dbReference type="Proteomes" id="UP001138500"/>
    </source>
</evidence>
<sequence>MRGQWYRPIRPIPSLPPLGSISVSRGKQGGTTQLKRQDWAGLGLPWERRHSDTMGESPPIPVVAGADLHGQWDAWKSPAWTA</sequence>
<evidence type="ECO:0000313" key="2">
    <source>
        <dbReference type="EMBL" id="KAH9829784.1"/>
    </source>
</evidence>
<reference evidence="2 3" key="1">
    <citation type="journal article" date="2018" name="IMA Fungus">
        <title>IMA Genome-F 10: Nine draft genome sequences of Claviceps purpurea s.lat., including C. arundinis, C. humidiphila, and C. cf. spartinae, pseudomolecules for the pitch canker pathogen Fusarium circinatum, draft genome of Davidsoniella eucalypti, Grosmannia galeiformis, Quambalaria eucalypti, and Teratosphaeria destructans.</title>
        <authorList>
            <person name="Wingfield B.D."/>
            <person name="Liu M."/>
            <person name="Nguyen H.D."/>
            <person name="Lane F.A."/>
            <person name="Morgan S.W."/>
            <person name="De Vos L."/>
            <person name="Wilken P.M."/>
            <person name="Duong T.A."/>
            <person name="Aylward J."/>
            <person name="Coetzee M.P."/>
            <person name="Dadej K."/>
            <person name="De Beer Z.W."/>
            <person name="Findlay W."/>
            <person name="Havenga M."/>
            <person name="Kolarik M."/>
            <person name="Menzies J.G."/>
            <person name="Naidoo K."/>
            <person name="Pochopski O."/>
            <person name="Shoukouhi P."/>
            <person name="Santana Q.C."/>
            <person name="Seifert K.A."/>
            <person name="Soal N."/>
            <person name="Steenkamp E.T."/>
            <person name="Tatham C.T."/>
            <person name="van der Nest M.A."/>
            <person name="Wingfield M.J."/>
        </authorList>
    </citation>
    <scope>NUCLEOTIDE SEQUENCE [LARGE SCALE GENOMIC DNA]</scope>
    <source>
        <strain evidence="2">CMW44962</strain>
    </source>
</reference>